<sequence length="55" mass="5669">MYDVNRTVAGGGARIAVMRFTRRHPLLVAVSLCALAVLAARPADGDGSYAPATAP</sequence>
<dbReference type="AlphaFoldDB" id="A0AAT9HZ52"/>
<dbReference type="EMBL" id="AP035768">
    <property type="protein sequence ID" value="BFO22930.1"/>
    <property type="molecule type" value="Genomic_DNA"/>
</dbReference>
<name>A0AAT9HZ52_9ACTN</name>
<organism evidence="1">
    <name type="scientific">Streptomyces haneummycinicus</name>
    <dbReference type="NCBI Taxonomy" id="3074435"/>
    <lineage>
        <taxon>Bacteria</taxon>
        <taxon>Bacillati</taxon>
        <taxon>Actinomycetota</taxon>
        <taxon>Actinomycetes</taxon>
        <taxon>Kitasatosporales</taxon>
        <taxon>Streptomycetaceae</taxon>
        <taxon>Streptomyces</taxon>
    </lineage>
</organism>
<evidence type="ECO:0000313" key="1">
    <source>
        <dbReference type="EMBL" id="BFO22930.1"/>
    </source>
</evidence>
<proteinExistence type="predicted"/>
<reference evidence="1" key="1">
    <citation type="submission" date="2024-06" db="EMBL/GenBank/DDBJ databases">
        <authorList>
            <consortium name="consrtm"/>
            <person name="Uemura M."/>
            <person name="Terahara T."/>
        </authorList>
    </citation>
    <scope>NUCLEOTIDE SEQUENCE</scope>
    <source>
        <strain evidence="1">KM77-8</strain>
    </source>
</reference>
<reference evidence="1" key="2">
    <citation type="submission" date="2024-07" db="EMBL/GenBank/DDBJ databases">
        <title>Streptomyces haneummycinica sp. nov., a new antibiotic-producing actinobacterium isolated from marine sediment.</title>
        <authorList>
            <person name="Uemura M."/>
            <person name="Hamada M."/>
            <person name="Hirano S."/>
            <person name="Kobayashi K."/>
            <person name="Ohshiro T."/>
            <person name="Kobayashi T."/>
            <person name="Terahara T."/>
        </authorList>
    </citation>
    <scope>NUCLEOTIDE SEQUENCE</scope>
    <source>
        <strain evidence="1">KM77-8</strain>
    </source>
</reference>
<gene>
    <name evidence="1" type="ORF">SHKM778_93180</name>
</gene>
<accession>A0AAT9HZ52</accession>
<protein>
    <submittedName>
        <fullName evidence="1">Uncharacterized protein</fullName>
    </submittedName>
</protein>